<reference evidence="2" key="1">
    <citation type="submission" date="2016-11" db="UniProtKB">
        <authorList>
            <consortium name="WormBaseParasite"/>
        </authorList>
    </citation>
    <scope>IDENTIFICATION</scope>
</reference>
<organism evidence="1 2">
    <name type="scientific">Meloidogyne hapla</name>
    <name type="common">Root-knot nematode worm</name>
    <dbReference type="NCBI Taxonomy" id="6305"/>
    <lineage>
        <taxon>Eukaryota</taxon>
        <taxon>Metazoa</taxon>
        <taxon>Ecdysozoa</taxon>
        <taxon>Nematoda</taxon>
        <taxon>Chromadorea</taxon>
        <taxon>Rhabditida</taxon>
        <taxon>Tylenchina</taxon>
        <taxon>Tylenchomorpha</taxon>
        <taxon>Tylenchoidea</taxon>
        <taxon>Meloidogynidae</taxon>
        <taxon>Meloidogyninae</taxon>
        <taxon>Meloidogyne</taxon>
    </lineage>
</organism>
<evidence type="ECO:0000313" key="1">
    <source>
        <dbReference type="Proteomes" id="UP000095281"/>
    </source>
</evidence>
<sequence>MFESLSSIEVAPEKNIYFYKIPIENVSGSHGQLSLNSEGKWKPTKPFEITKKDDSKLCLNSQNESNELGNGDNINLHGVIVFKEGINVEVFADIFPEGDKVFLHNIAIPELFDFLLGKDDSLKGKILAASQVDEDFLNANKILKPLLDDYPGILALKLDIMLGQFLWKFINRFPDIFFNKQNSYPNHINLWTALGSPSCSVDEVKWRRETEISEMEICPYKSDETNKMREIEFGKTIKAAGKIGTFASGKRYLDTINKADKRVSLFSIEWGNDGTNFATLTDEMNGNVYDYGSSILENLKSQSIQ</sequence>
<evidence type="ECO:0000313" key="2">
    <source>
        <dbReference type="WBParaSite" id="MhA1_Contig599.frz3.gene11"/>
    </source>
</evidence>
<dbReference type="WBParaSite" id="MhA1_Contig599.frz3.gene11">
    <property type="protein sequence ID" value="MhA1_Contig599.frz3.gene11"/>
    <property type="gene ID" value="MhA1_Contig599.frz3.gene11"/>
</dbReference>
<proteinExistence type="predicted"/>
<dbReference type="AlphaFoldDB" id="A0A1I8BU77"/>
<protein>
    <submittedName>
        <fullName evidence="2">Uncharacterized protein</fullName>
    </submittedName>
</protein>
<name>A0A1I8BU77_MELHA</name>
<dbReference type="Proteomes" id="UP000095281">
    <property type="component" value="Unplaced"/>
</dbReference>
<keyword evidence="1" id="KW-1185">Reference proteome</keyword>
<accession>A0A1I8BU77</accession>